<accession>A0ACA9UIX3</accession>
<dbReference type="EMBL" id="CADEHS020000518">
    <property type="protein sequence ID" value="CAG9953180.1"/>
    <property type="molecule type" value="Genomic_DNA"/>
</dbReference>
<evidence type="ECO:0000313" key="2">
    <source>
        <dbReference type="Proteomes" id="UP000836387"/>
    </source>
</evidence>
<proteinExistence type="predicted"/>
<keyword evidence="2" id="KW-1185">Reference proteome</keyword>
<comment type="caution">
    <text evidence="1">The sequence shown here is derived from an EMBL/GenBank/DDBJ whole genome shotgun (WGS) entry which is preliminary data.</text>
</comment>
<organism evidence="1 2">
    <name type="scientific">Clonostachys rosea f. rosea IK726</name>
    <dbReference type="NCBI Taxonomy" id="1349383"/>
    <lineage>
        <taxon>Eukaryota</taxon>
        <taxon>Fungi</taxon>
        <taxon>Dikarya</taxon>
        <taxon>Ascomycota</taxon>
        <taxon>Pezizomycotina</taxon>
        <taxon>Sordariomycetes</taxon>
        <taxon>Hypocreomycetidae</taxon>
        <taxon>Hypocreales</taxon>
        <taxon>Bionectriaceae</taxon>
        <taxon>Clonostachys</taxon>
    </lineage>
</organism>
<gene>
    <name evidence="1" type="ORF">CRV2_00014340</name>
</gene>
<protein>
    <submittedName>
        <fullName evidence="1">Uncharacterized protein</fullName>
    </submittedName>
</protein>
<reference evidence="1" key="1">
    <citation type="submission" date="2020-04" db="EMBL/GenBank/DDBJ databases">
        <authorList>
            <person name="Broberg M."/>
        </authorList>
    </citation>
    <scope>NUCLEOTIDE SEQUENCE</scope>
</reference>
<name>A0ACA9UIX3_BIOOC</name>
<reference evidence="1" key="2">
    <citation type="submission" date="2021-10" db="EMBL/GenBank/DDBJ databases">
        <authorList>
            <person name="Piombo E."/>
        </authorList>
    </citation>
    <scope>NUCLEOTIDE SEQUENCE</scope>
</reference>
<evidence type="ECO:0000313" key="1">
    <source>
        <dbReference type="EMBL" id="CAG9953180.1"/>
    </source>
</evidence>
<dbReference type="Proteomes" id="UP000836387">
    <property type="component" value="Unassembled WGS sequence"/>
</dbReference>
<sequence>MSVPTLSNTTRGNPVARTRVSKGRSRSGCLRCKERRVKCDELRPCSRCKIGPNVCVYPIVAMPSWNSQVTTFRSLTAAVSKADCEDNAAYPSAQPKKASSISPHTSLSRRYQTSWVIADDAPGFDTQDVFLLTHFMSTTSINLIGSQSIWVEDVVQLALQYDFVMHAILVLSARHLQEIHHYAHSPSLYNYELLEAHHLKNALSSFNKQFQSSISANQDAALATSFLLCFHACSTVHINPLTTPLQDSSLTFLRGIRSIVASHHHAADRDPFLEKYHLQGLVHIL</sequence>